<sequence>MVKRILTLTILSLFSSLIITCSNNTGPSSRNHTELVNLYHDWRTFQSDVFTDGIPNYSEERMKNQYNTFPLYHKRLLNFDTTGWSVPHQIDYRLVQAEMNGLKFDHEVIQPWKRFPGFYNTVWDYQSDTPAHEGTSHHGLIELWQYDYPLSSTDGEKMAKALSAVPPFLLQAKENLTGNARDLWRGGIRKMKSQSNALKKLDEKTQDSSVELTVAIEEAKKATDDFIEWLEMMLPLKDGPSGIGKDNYNWYIKNVHFVPYTWKEIETMMRRELARSQSSLILEEHRNRNLPKLKPMASKREFDRRMNAAVTEYIKLLDESDIVTVEDYFDLAIRERVGEYSPKEPREFFSEVNYHDPMIMRTHSYHWIDLALMREKPHPSPIRSNPLLYNIWDNRSEGLATAMEEMMMHAGLFDNHPRSKELFHILTAQRAARALGDLYMHANEWDIDKAVQFTSKWTPRNWLREDGNTVIGEQFLYLQQPYYGTTYLTGKILIEWLLAERAMQLGDKFTLKGFMDEINTIGLIPATLMHWEMTGNP</sequence>
<evidence type="ECO:0000313" key="1">
    <source>
        <dbReference type="EMBL" id="SVB50127.1"/>
    </source>
</evidence>
<accession>A0A382EJT1</accession>
<feature type="non-terminal residue" evidence="1">
    <location>
        <position position="537"/>
    </location>
</feature>
<dbReference type="EMBL" id="UINC01044537">
    <property type="protein sequence ID" value="SVB50127.1"/>
    <property type="molecule type" value="Genomic_DNA"/>
</dbReference>
<organism evidence="1">
    <name type="scientific">marine metagenome</name>
    <dbReference type="NCBI Taxonomy" id="408172"/>
    <lineage>
        <taxon>unclassified sequences</taxon>
        <taxon>metagenomes</taxon>
        <taxon>ecological metagenomes</taxon>
    </lineage>
</organism>
<reference evidence="1" key="1">
    <citation type="submission" date="2018-05" db="EMBL/GenBank/DDBJ databases">
        <authorList>
            <person name="Lanie J.A."/>
            <person name="Ng W.-L."/>
            <person name="Kazmierczak K.M."/>
            <person name="Andrzejewski T.M."/>
            <person name="Davidsen T.M."/>
            <person name="Wayne K.J."/>
            <person name="Tettelin H."/>
            <person name="Glass J.I."/>
            <person name="Rusch D."/>
            <person name="Podicherti R."/>
            <person name="Tsui H.-C.T."/>
            <person name="Winkler M.E."/>
        </authorList>
    </citation>
    <scope>NUCLEOTIDE SEQUENCE</scope>
</reference>
<dbReference type="AlphaFoldDB" id="A0A382EJT1"/>
<dbReference type="InterPro" id="IPR010281">
    <property type="entry name" value="DUF885"/>
</dbReference>
<gene>
    <name evidence="1" type="ORF">METZ01_LOCUS202981</name>
</gene>
<dbReference type="Pfam" id="PF05960">
    <property type="entry name" value="DUF885"/>
    <property type="match status" value="2"/>
</dbReference>
<proteinExistence type="predicted"/>
<protein>
    <recommendedName>
        <fullName evidence="2">DUF885 domain-containing protein</fullName>
    </recommendedName>
</protein>
<name>A0A382EJT1_9ZZZZ</name>
<evidence type="ECO:0008006" key="2">
    <source>
        <dbReference type="Google" id="ProtNLM"/>
    </source>
</evidence>